<comment type="similarity">
    <text evidence="6">Belongs to the MscS (TC 1.A.23) family.</text>
</comment>
<evidence type="ECO:0000256" key="3">
    <source>
        <dbReference type="ARBA" id="ARBA00022692"/>
    </source>
</evidence>
<dbReference type="Gene3D" id="3.30.70.100">
    <property type="match status" value="1"/>
</dbReference>
<keyword evidence="6" id="KW-0997">Cell inner membrane</keyword>
<evidence type="ECO:0000256" key="6">
    <source>
        <dbReference type="RuleBase" id="RU369025"/>
    </source>
</evidence>
<organism evidence="9 10">
    <name type="scientific">Sphingomonas japonica</name>
    <dbReference type="NCBI Taxonomy" id="511662"/>
    <lineage>
        <taxon>Bacteria</taxon>
        <taxon>Pseudomonadati</taxon>
        <taxon>Pseudomonadota</taxon>
        <taxon>Alphaproteobacteria</taxon>
        <taxon>Sphingomonadales</taxon>
        <taxon>Sphingomonadaceae</taxon>
        <taxon>Sphingomonas</taxon>
    </lineage>
</organism>
<protein>
    <recommendedName>
        <fullName evidence="6">Small-conductance mechanosensitive channel</fullName>
    </recommendedName>
</protein>
<comment type="function">
    <text evidence="6">Mechanosensitive channel that participates in the regulation of osmotic pressure changes within the cell, opening in response to stretch forces in the membrane lipid bilayer, without the need for other proteins. Contributes to normal resistance to hypoosmotic shock. Forms an ion channel of 1.0 nanosiemens conductance with a slight preference for anions.</text>
</comment>
<keyword evidence="3" id="KW-0812">Transmembrane</keyword>
<evidence type="ECO:0000313" key="9">
    <source>
        <dbReference type="EMBL" id="NIJ25252.1"/>
    </source>
</evidence>
<proteinExistence type="inferred from homology"/>
<name>A0ABX0U7E7_9SPHN</name>
<dbReference type="InterPro" id="IPR023408">
    <property type="entry name" value="MscS_beta-dom_sf"/>
</dbReference>
<comment type="subcellular location">
    <subcellularLocation>
        <location evidence="6">Cell inner membrane</location>
        <topology evidence="6">Multi-pass membrane protein</topology>
    </subcellularLocation>
    <subcellularLocation>
        <location evidence="1">Cell membrane</location>
        <topology evidence="1">Multi-pass membrane protein</topology>
    </subcellularLocation>
</comment>
<evidence type="ECO:0000256" key="5">
    <source>
        <dbReference type="ARBA" id="ARBA00023136"/>
    </source>
</evidence>
<dbReference type="SUPFAM" id="SSF82689">
    <property type="entry name" value="Mechanosensitive channel protein MscS (YggB), C-terminal domain"/>
    <property type="match status" value="1"/>
</dbReference>
<gene>
    <name evidence="9" type="ORF">FHT01_002794</name>
</gene>
<feature type="domain" description="Mechanosensitive ion channel MscS" evidence="8">
    <location>
        <begin position="2"/>
        <end position="52"/>
    </location>
</feature>
<keyword evidence="6" id="KW-0407">Ion channel</keyword>
<evidence type="ECO:0000313" key="10">
    <source>
        <dbReference type="Proteomes" id="UP000788153"/>
    </source>
</evidence>
<feature type="region of interest" description="Disordered" evidence="7">
    <location>
        <begin position="160"/>
        <end position="182"/>
    </location>
</feature>
<dbReference type="InterPro" id="IPR045275">
    <property type="entry name" value="MscS_archaea/bacteria_type"/>
</dbReference>
<dbReference type="EMBL" id="JAASQP010000001">
    <property type="protein sequence ID" value="NIJ25252.1"/>
    <property type="molecule type" value="Genomic_DNA"/>
</dbReference>
<keyword evidence="6" id="KW-0813">Transport</keyword>
<keyword evidence="4" id="KW-1133">Transmembrane helix</keyword>
<evidence type="ECO:0000259" key="8">
    <source>
        <dbReference type="Pfam" id="PF00924"/>
    </source>
</evidence>
<keyword evidence="6" id="KW-0406">Ion transport</keyword>
<keyword evidence="10" id="KW-1185">Reference proteome</keyword>
<sequence length="215" mass="24013">MFRANDHVVIEGNEGRVVRLTSRATILMTLEGNHLRIPNSTVFKAVILNYTRNPERRFEFDLGIDAEDDPVDAMTVGLAAIGDMAFVLNTPAPTAIICEMGDSNIVLRFFGWVDQTRTDFLTGRSLALDTAKRALESAGFALPEPIYRLRFDQAPTFELPQPGKRAERHGKPPVRMQRDTIAQDTLPDAHVAKLVDEERAETKGGDLLDTRRPIE</sequence>
<dbReference type="InterPro" id="IPR011066">
    <property type="entry name" value="MscS_channel_C_sf"/>
</dbReference>
<evidence type="ECO:0000256" key="2">
    <source>
        <dbReference type="ARBA" id="ARBA00022475"/>
    </source>
</evidence>
<dbReference type="InterPro" id="IPR006685">
    <property type="entry name" value="MscS_channel_2nd"/>
</dbReference>
<comment type="subunit">
    <text evidence="6">Homoheptamer.</text>
</comment>
<dbReference type="PANTHER" id="PTHR30221">
    <property type="entry name" value="SMALL-CONDUCTANCE MECHANOSENSITIVE CHANNEL"/>
    <property type="match status" value="1"/>
</dbReference>
<dbReference type="InterPro" id="IPR010920">
    <property type="entry name" value="LSM_dom_sf"/>
</dbReference>
<comment type="caution">
    <text evidence="9">The sequence shown here is derived from an EMBL/GenBank/DDBJ whole genome shotgun (WGS) entry which is preliminary data.</text>
</comment>
<keyword evidence="5" id="KW-0472">Membrane</keyword>
<dbReference type="Pfam" id="PF00924">
    <property type="entry name" value="MS_channel_2nd"/>
    <property type="match status" value="1"/>
</dbReference>
<dbReference type="PANTHER" id="PTHR30221:SF1">
    <property type="entry name" value="SMALL-CONDUCTANCE MECHANOSENSITIVE CHANNEL"/>
    <property type="match status" value="1"/>
</dbReference>
<evidence type="ECO:0000256" key="7">
    <source>
        <dbReference type="SAM" id="MobiDB-lite"/>
    </source>
</evidence>
<dbReference type="SUPFAM" id="SSF50182">
    <property type="entry name" value="Sm-like ribonucleoproteins"/>
    <property type="match status" value="1"/>
</dbReference>
<reference evidence="9 10" key="1">
    <citation type="submission" date="2020-03" db="EMBL/GenBank/DDBJ databases">
        <title>Genomic Encyclopedia of Type Strains, Phase IV (KMG-IV): sequencing the most valuable type-strain genomes for metagenomic binning, comparative biology and taxonomic classification.</title>
        <authorList>
            <person name="Goeker M."/>
        </authorList>
    </citation>
    <scope>NUCLEOTIDE SEQUENCE [LARGE SCALE GENOMIC DNA]</scope>
    <source>
        <strain evidence="9 10">DSM 22753</strain>
    </source>
</reference>
<dbReference type="Proteomes" id="UP000788153">
    <property type="component" value="Unassembled WGS sequence"/>
</dbReference>
<dbReference type="Gene3D" id="2.30.30.60">
    <property type="match status" value="1"/>
</dbReference>
<accession>A0ABX0U7E7</accession>
<evidence type="ECO:0000256" key="1">
    <source>
        <dbReference type="ARBA" id="ARBA00004651"/>
    </source>
</evidence>
<dbReference type="RefSeq" id="WP_140047691.1">
    <property type="nucleotide sequence ID" value="NZ_BAAAEV010000001.1"/>
</dbReference>
<feature type="region of interest" description="Disordered" evidence="7">
    <location>
        <begin position="196"/>
        <end position="215"/>
    </location>
</feature>
<keyword evidence="2" id="KW-1003">Cell membrane</keyword>
<evidence type="ECO:0000256" key="4">
    <source>
        <dbReference type="ARBA" id="ARBA00022989"/>
    </source>
</evidence>